<feature type="compositionally biased region" description="Polar residues" evidence="1">
    <location>
        <begin position="1"/>
        <end position="10"/>
    </location>
</feature>
<dbReference type="EMBL" id="CAJNRD030001124">
    <property type="protein sequence ID" value="CAG5108069.1"/>
    <property type="molecule type" value="Genomic_DNA"/>
</dbReference>
<feature type="transmembrane region" description="Helical" evidence="2">
    <location>
        <begin position="208"/>
        <end position="226"/>
    </location>
</feature>
<keyword evidence="2" id="KW-0812">Transmembrane</keyword>
<dbReference type="Proteomes" id="UP000786811">
    <property type="component" value="Unassembled WGS sequence"/>
</dbReference>
<accession>A0A8J2MT00</accession>
<evidence type="ECO:0000256" key="2">
    <source>
        <dbReference type="SAM" id="Phobius"/>
    </source>
</evidence>
<dbReference type="OrthoDB" id="8188414at2759"/>
<keyword evidence="2" id="KW-1133">Transmembrane helix</keyword>
<keyword evidence="4" id="KW-1185">Reference proteome</keyword>
<gene>
    <name evidence="3" type="ORF">HICCMSTLAB_LOCUS13053</name>
</gene>
<reference evidence="3" key="1">
    <citation type="submission" date="2021-04" db="EMBL/GenBank/DDBJ databases">
        <authorList>
            <person name="Chebbi M.A.C M."/>
        </authorList>
    </citation>
    <scope>NUCLEOTIDE SEQUENCE</scope>
</reference>
<feature type="compositionally biased region" description="Low complexity" evidence="1">
    <location>
        <begin position="95"/>
        <end position="122"/>
    </location>
</feature>
<dbReference type="PANTHER" id="PTHR41155:SF1">
    <property type="entry name" value="FI19525P1"/>
    <property type="match status" value="1"/>
</dbReference>
<proteinExistence type="predicted"/>
<sequence>MRHGNSNKSNGYLVHNSGDAQRSYSTDGEESHHATSIRTSSEYAIAHKPSSVIKIVVPSQQKSRRSTNERDNDKRVHVSRNGRTGSDLSRDSPPNNNNNNNNNNFSNNNDNNHNNRHNQSNNGSETNIPIFITNSNYRTTSDISRGSRHSPVPSSRIDDRAPSHYSCGSARSGGSTVKTKTSRHGGIIIETMSTPNPFCPNTKGMCCLMLLLNLSLILVTLGFVIVTQIFQPVIVWILGIVFVIFGFLTLLGSMVYCIHVCKNSKNPGEIDPEDFYWTRYWQGHVGSAPEIHYKAEGKYQDDGGSDRSKYSVNYSERRSQRY</sequence>
<feature type="transmembrane region" description="Helical" evidence="2">
    <location>
        <begin position="233"/>
        <end position="256"/>
    </location>
</feature>
<feature type="compositionally biased region" description="Basic and acidic residues" evidence="1">
    <location>
        <begin position="66"/>
        <end position="76"/>
    </location>
</feature>
<evidence type="ECO:0000313" key="4">
    <source>
        <dbReference type="Proteomes" id="UP000786811"/>
    </source>
</evidence>
<evidence type="ECO:0000256" key="1">
    <source>
        <dbReference type="SAM" id="MobiDB-lite"/>
    </source>
</evidence>
<dbReference type="AlphaFoldDB" id="A0A8J2MT00"/>
<comment type="caution">
    <text evidence="3">The sequence shown here is derived from an EMBL/GenBank/DDBJ whole genome shotgun (WGS) entry which is preliminary data.</text>
</comment>
<name>A0A8J2MT00_COTCN</name>
<feature type="compositionally biased region" description="Polar residues" evidence="1">
    <location>
        <begin position="123"/>
        <end position="144"/>
    </location>
</feature>
<dbReference type="PANTHER" id="PTHR41155">
    <property type="entry name" value="FI19525P1"/>
    <property type="match status" value="1"/>
</dbReference>
<feature type="region of interest" description="Disordered" evidence="1">
    <location>
        <begin position="1"/>
        <end position="180"/>
    </location>
</feature>
<organism evidence="3 4">
    <name type="scientific">Cotesia congregata</name>
    <name type="common">Parasitoid wasp</name>
    <name type="synonym">Apanteles congregatus</name>
    <dbReference type="NCBI Taxonomy" id="51543"/>
    <lineage>
        <taxon>Eukaryota</taxon>
        <taxon>Metazoa</taxon>
        <taxon>Ecdysozoa</taxon>
        <taxon>Arthropoda</taxon>
        <taxon>Hexapoda</taxon>
        <taxon>Insecta</taxon>
        <taxon>Pterygota</taxon>
        <taxon>Neoptera</taxon>
        <taxon>Endopterygota</taxon>
        <taxon>Hymenoptera</taxon>
        <taxon>Apocrita</taxon>
        <taxon>Ichneumonoidea</taxon>
        <taxon>Braconidae</taxon>
        <taxon>Microgastrinae</taxon>
        <taxon>Cotesia</taxon>
    </lineage>
</organism>
<protein>
    <submittedName>
        <fullName evidence="3">Uncharacterized protein</fullName>
    </submittedName>
</protein>
<feature type="region of interest" description="Disordered" evidence="1">
    <location>
        <begin position="297"/>
        <end position="322"/>
    </location>
</feature>
<keyword evidence="2" id="KW-0472">Membrane</keyword>
<evidence type="ECO:0000313" key="3">
    <source>
        <dbReference type="EMBL" id="CAG5108069.1"/>
    </source>
</evidence>